<evidence type="ECO:0000256" key="1">
    <source>
        <dbReference type="SAM" id="MobiDB-lite"/>
    </source>
</evidence>
<organism evidence="2 3">
    <name type="scientific">Pleurodeles waltl</name>
    <name type="common">Iberian ribbed newt</name>
    <dbReference type="NCBI Taxonomy" id="8319"/>
    <lineage>
        <taxon>Eukaryota</taxon>
        <taxon>Metazoa</taxon>
        <taxon>Chordata</taxon>
        <taxon>Craniata</taxon>
        <taxon>Vertebrata</taxon>
        <taxon>Euteleostomi</taxon>
        <taxon>Amphibia</taxon>
        <taxon>Batrachia</taxon>
        <taxon>Caudata</taxon>
        <taxon>Salamandroidea</taxon>
        <taxon>Salamandridae</taxon>
        <taxon>Pleurodelinae</taxon>
        <taxon>Pleurodeles</taxon>
    </lineage>
</organism>
<protein>
    <submittedName>
        <fullName evidence="2">Uncharacterized protein</fullName>
    </submittedName>
</protein>
<proteinExistence type="predicted"/>
<evidence type="ECO:0000313" key="2">
    <source>
        <dbReference type="EMBL" id="KAJ1123016.1"/>
    </source>
</evidence>
<gene>
    <name evidence="2" type="ORF">NDU88_001489</name>
</gene>
<feature type="region of interest" description="Disordered" evidence="1">
    <location>
        <begin position="58"/>
        <end position="137"/>
    </location>
</feature>
<sequence length="243" mass="25640">MLVGAGRFCAALPPKGQSMFNLNCPGWRESRRRRPGVPGQQPQPLRLCVPLGVCQQRVPRRATPGDPPSSRRRSAGSPAAGRHQAPPPEREAGSSPPRAQRVVLPGTAASVRQRDRGSQLVPGRPSPPEADTGAAAVPKRSRLFLPLAASASKWETARSGVFGPRSPTGLRALASSGQPESLGSLHRGRDRAPAASPALVVPHFFRSRTSRSGASRLRVSVGPSGAEQLSVRHAPLRGHAPLN</sequence>
<keyword evidence="3" id="KW-1185">Reference proteome</keyword>
<feature type="region of interest" description="Disordered" evidence="1">
    <location>
        <begin position="208"/>
        <end position="243"/>
    </location>
</feature>
<dbReference type="EMBL" id="JANPWB010000011">
    <property type="protein sequence ID" value="KAJ1123016.1"/>
    <property type="molecule type" value="Genomic_DNA"/>
</dbReference>
<reference evidence="2" key="1">
    <citation type="journal article" date="2022" name="bioRxiv">
        <title>Sequencing and chromosome-scale assembly of the giantPleurodeles waltlgenome.</title>
        <authorList>
            <person name="Brown T."/>
            <person name="Elewa A."/>
            <person name="Iarovenko S."/>
            <person name="Subramanian E."/>
            <person name="Araus A.J."/>
            <person name="Petzold A."/>
            <person name="Susuki M."/>
            <person name="Suzuki K.-i.T."/>
            <person name="Hayashi T."/>
            <person name="Toyoda A."/>
            <person name="Oliveira C."/>
            <person name="Osipova E."/>
            <person name="Leigh N.D."/>
            <person name="Simon A."/>
            <person name="Yun M.H."/>
        </authorList>
    </citation>
    <scope>NUCLEOTIDE SEQUENCE</scope>
    <source>
        <strain evidence="2">20211129_DDA</strain>
        <tissue evidence="2">Liver</tissue>
    </source>
</reference>
<comment type="caution">
    <text evidence="2">The sequence shown here is derived from an EMBL/GenBank/DDBJ whole genome shotgun (WGS) entry which is preliminary data.</text>
</comment>
<dbReference type="AlphaFoldDB" id="A0AAV7P4A8"/>
<feature type="region of interest" description="Disordered" evidence="1">
    <location>
        <begin position="159"/>
        <end position="196"/>
    </location>
</feature>
<accession>A0AAV7P4A8</accession>
<evidence type="ECO:0000313" key="3">
    <source>
        <dbReference type="Proteomes" id="UP001066276"/>
    </source>
</evidence>
<dbReference type="Proteomes" id="UP001066276">
    <property type="component" value="Chromosome 7"/>
</dbReference>
<name>A0AAV7P4A8_PLEWA</name>